<keyword evidence="2" id="KW-1185">Reference proteome</keyword>
<dbReference type="STRING" id="1852522.SAMN06295960_4136"/>
<dbReference type="Proteomes" id="UP000193834">
    <property type="component" value="Unassembled WGS sequence"/>
</dbReference>
<protein>
    <submittedName>
        <fullName evidence="1">Uncharacterized protein</fullName>
    </submittedName>
</protein>
<evidence type="ECO:0000313" key="1">
    <source>
        <dbReference type="EMBL" id="SMG56467.1"/>
    </source>
</evidence>
<dbReference type="AlphaFoldDB" id="A0A1X7LSK5"/>
<evidence type="ECO:0000313" key="2">
    <source>
        <dbReference type="Proteomes" id="UP000193834"/>
    </source>
</evidence>
<dbReference type="OrthoDB" id="2987437at2"/>
<accession>A0A1X7LSK5</accession>
<organism evidence="1 2">
    <name type="scientific">Paenibacillus aquistagni</name>
    <dbReference type="NCBI Taxonomy" id="1852522"/>
    <lineage>
        <taxon>Bacteria</taxon>
        <taxon>Bacillati</taxon>
        <taxon>Bacillota</taxon>
        <taxon>Bacilli</taxon>
        <taxon>Bacillales</taxon>
        <taxon>Paenibacillaceae</taxon>
        <taxon>Paenibacillus</taxon>
    </lineage>
</organism>
<reference evidence="1 2" key="1">
    <citation type="submission" date="2017-04" db="EMBL/GenBank/DDBJ databases">
        <authorList>
            <person name="Afonso C.L."/>
            <person name="Miller P.J."/>
            <person name="Scott M.A."/>
            <person name="Spackman E."/>
            <person name="Goraichik I."/>
            <person name="Dimitrov K.M."/>
            <person name="Suarez D.L."/>
            <person name="Swayne D.E."/>
        </authorList>
    </citation>
    <scope>NUCLEOTIDE SEQUENCE [LARGE SCALE GENOMIC DNA]</scope>
    <source>
        <strain evidence="1 2">11</strain>
    </source>
</reference>
<proteinExistence type="predicted"/>
<dbReference type="EMBL" id="FXAZ01000007">
    <property type="protein sequence ID" value="SMG56467.1"/>
    <property type="molecule type" value="Genomic_DNA"/>
</dbReference>
<sequence length="322" mass="36787">MQVNRLEFERVVKRDRIVHAIDTEKVKCDKTSIQTMYKDLNEKKPDVLKRLYSEYKYAGKTAVNIFEAPDFPFELNNKDAFLKHIKGKLGINSRVTGIEFRPVLSLMPKINFVDDLGDAILIQWVSGEPKVGWSGYEVVEQIKPSFEIMLIRFGSPVFVEVRSGYTNSRKFLNHFEQLISTDERGIISINWLPVTQVTEKEAEKIASILNAGLLESEVIGEGCIGRLSLSAAPGIEDLNEQQQYRDMVSGRAYLSQVFHVNYQELDTGYSTKVKFRINHKGGFEFKNKVSERIIRRILDVFVEVRYGFESKTDSDGNEAVGL</sequence>
<name>A0A1X7LSK5_9BACL</name>
<dbReference type="RefSeq" id="WP_085497553.1">
    <property type="nucleotide sequence ID" value="NZ_FXAZ01000007.1"/>
</dbReference>
<gene>
    <name evidence="1" type="ORF">SAMN06295960_4136</name>
</gene>